<feature type="compositionally biased region" description="Low complexity" evidence="2">
    <location>
        <begin position="46"/>
        <end position="62"/>
    </location>
</feature>
<reference evidence="3 4" key="1">
    <citation type="submission" date="2022-05" db="EMBL/GenBank/DDBJ databases">
        <authorList>
            <consortium name="Genoscope - CEA"/>
            <person name="William W."/>
        </authorList>
    </citation>
    <scope>NUCLEOTIDE SEQUENCE [LARGE SCALE GENOMIC DNA]</scope>
</reference>
<gene>
    <name evidence="3" type="ORF">PLOB_00048666</name>
</gene>
<organism evidence="3 4">
    <name type="scientific">Porites lobata</name>
    <dbReference type="NCBI Taxonomy" id="104759"/>
    <lineage>
        <taxon>Eukaryota</taxon>
        <taxon>Metazoa</taxon>
        <taxon>Cnidaria</taxon>
        <taxon>Anthozoa</taxon>
        <taxon>Hexacorallia</taxon>
        <taxon>Scleractinia</taxon>
        <taxon>Fungiina</taxon>
        <taxon>Poritidae</taxon>
        <taxon>Porites</taxon>
    </lineage>
</organism>
<name>A0ABN8PYX1_9CNID</name>
<accession>A0ABN8PYX1</accession>
<sequence>MARGRRGRPASVRSRVSRVNADIEDPVVRPSRSREHRSSGRRSSRSHVAASSGSGRSSSPSRRSVRERSHRRSRSASRSPEPPTWAKEILKALETKTEEVKVVKEQLDSLKRKSAEEEPEFKYKSNKKQFKFNTDVKDKFNQILERAGADDAITKIANEGMSLLDNRNKLISIADRDG</sequence>
<feature type="region of interest" description="Disordered" evidence="2">
    <location>
        <begin position="1"/>
        <end position="86"/>
    </location>
</feature>
<keyword evidence="4" id="KW-1185">Reference proteome</keyword>
<evidence type="ECO:0000313" key="4">
    <source>
        <dbReference type="Proteomes" id="UP001159405"/>
    </source>
</evidence>
<keyword evidence="1" id="KW-0175">Coiled coil</keyword>
<proteinExistence type="predicted"/>
<dbReference type="Proteomes" id="UP001159405">
    <property type="component" value="Unassembled WGS sequence"/>
</dbReference>
<feature type="compositionally biased region" description="Basic residues" evidence="2">
    <location>
        <begin position="63"/>
        <end position="75"/>
    </location>
</feature>
<dbReference type="EMBL" id="CALNXK010000091">
    <property type="protein sequence ID" value="CAH3151576.1"/>
    <property type="molecule type" value="Genomic_DNA"/>
</dbReference>
<evidence type="ECO:0000313" key="3">
    <source>
        <dbReference type="EMBL" id="CAH3151576.1"/>
    </source>
</evidence>
<feature type="coiled-coil region" evidence="1">
    <location>
        <begin position="86"/>
        <end position="113"/>
    </location>
</feature>
<feature type="compositionally biased region" description="Low complexity" evidence="2">
    <location>
        <begin position="9"/>
        <end position="19"/>
    </location>
</feature>
<evidence type="ECO:0000256" key="2">
    <source>
        <dbReference type="SAM" id="MobiDB-lite"/>
    </source>
</evidence>
<protein>
    <submittedName>
        <fullName evidence="3">Uncharacterized protein</fullName>
    </submittedName>
</protein>
<comment type="caution">
    <text evidence="3">The sequence shown here is derived from an EMBL/GenBank/DDBJ whole genome shotgun (WGS) entry which is preliminary data.</text>
</comment>
<evidence type="ECO:0000256" key="1">
    <source>
        <dbReference type="SAM" id="Coils"/>
    </source>
</evidence>